<name>A0A2Z6RSU2_9GLOM</name>
<dbReference type="Proteomes" id="UP000247702">
    <property type="component" value="Unassembled WGS sequence"/>
</dbReference>
<sequence>MVQLPADCLNDILEYLKDDIKTLHSCILVNHLWCEVSIKIFWIDIRNYNTIIACLPNDSKEFLRKIGINIAALSSKKHPIFNYASFCKVLSIDKIYYNIEELFNNQKSMKLVSLRPNFEHIKLIAVQEICSMLMNQSPPLKSLTFLKPTIVTFIPFTDYPGASERLRNLSELHCDSNNSNVFFDQLSKICNKILLLDVTIKDYISEELENLISAQKNLKCFSLTQYDELIDVDKFPSLIAKLPNTINKLYLYKTNQISLSFITKFINLQELRLSFELDEGFEGFEKLQFEIFPQLQILKIDRALPEIELLTKFLENNGKHLKELYLSDAEGNWNDYSLNLSIAKFCTNLKKLASGFRKSELKSLKKILNSCEHLESIKIWCSGQYLSEKEAIGAVVKHSHENFSELILHHLFRSQSRSFPEELESFFKTWSNRELQKPFSLVIVTNASCVKSLDKFNENVEIIKKYIKLGIIKKFKVANTSDEEYI</sequence>
<gene>
    <name evidence="2" type="ORF">RCL2_002681800</name>
    <name evidence="1" type="ORF">RclHR1_00670010</name>
</gene>
<evidence type="ECO:0000313" key="2">
    <source>
        <dbReference type="EMBL" id="GET00359.1"/>
    </source>
</evidence>
<evidence type="ECO:0008006" key="4">
    <source>
        <dbReference type="Google" id="ProtNLM"/>
    </source>
</evidence>
<dbReference type="SUPFAM" id="SSF52047">
    <property type="entry name" value="RNI-like"/>
    <property type="match status" value="1"/>
</dbReference>
<proteinExistence type="predicted"/>
<organism evidence="1 3">
    <name type="scientific">Rhizophagus clarus</name>
    <dbReference type="NCBI Taxonomy" id="94130"/>
    <lineage>
        <taxon>Eukaryota</taxon>
        <taxon>Fungi</taxon>
        <taxon>Fungi incertae sedis</taxon>
        <taxon>Mucoromycota</taxon>
        <taxon>Glomeromycotina</taxon>
        <taxon>Glomeromycetes</taxon>
        <taxon>Glomerales</taxon>
        <taxon>Glomeraceae</taxon>
        <taxon>Rhizophagus</taxon>
    </lineage>
</organism>
<comment type="caution">
    <text evidence="1">The sequence shown here is derived from an EMBL/GenBank/DDBJ whole genome shotgun (WGS) entry which is preliminary data.</text>
</comment>
<dbReference type="EMBL" id="BLAL01000285">
    <property type="protein sequence ID" value="GET00359.1"/>
    <property type="molecule type" value="Genomic_DNA"/>
</dbReference>
<dbReference type="Proteomes" id="UP000615446">
    <property type="component" value="Unassembled WGS sequence"/>
</dbReference>
<dbReference type="OrthoDB" id="2305494at2759"/>
<keyword evidence="3" id="KW-1185">Reference proteome</keyword>
<dbReference type="InterPro" id="IPR032675">
    <property type="entry name" value="LRR_dom_sf"/>
</dbReference>
<evidence type="ECO:0000313" key="1">
    <source>
        <dbReference type="EMBL" id="GBC06218.1"/>
    </source>
</evidence>
<evidence type="ECO:0000313" key="3">
    <source>
        <dbReference type="Proteomes" id="UP000247702"/>
    </source>
</evidence>
<dbReference type="Gene3D" id="3.80.10.10">
    <property type="entry name" value="Ribonuclease Inhibitor"/>
    <property type="match status" value="2"/>
</dbReference>
<protein>
    <recommendedName>
        <fullName evidence="4">F-box domain-containing protein</fullName>
    </recommendedName>
</protein>
<reference evidence="1 3" key="1">
    <citation type="submission" date="2017-11" db="EMBL/GenBank/DDBJ databases">
        <title>The genome of Rhizophagus clarus HR1 reveals common genetic basis of auxotrophy among arbuscular mycorrhizal fungi.</title>
        <authorList>
            <person name="Kobayashi Y."/>
        </authorList>
    </citation>
    <scope>NUCLEOTIDE SEQUENCE [LARGE SCALE GENOMIC DNA]</scope>
    <source>
        <strain evidence="1 3">HR1</strain>
    </source>
</reference>
<dbReference type="AlphaFoldDB" id="A0A2Z6RSU2"/>
<reference evidence="2" key="2">
    <citation type="submission" date="2019-10" db="EMBL/GenBank/DDBJ databases">
        <title>Conservation and host-specific expression of non-tandemly repeated heterogenous ribosome RNA gene in arbuscular mycorrhizal fungi.</title>
        <authorList>
            <person name="Maeda T."/>
            <person name="Kobayashi Y."/>
            <person name="Nakagawa T."/>
            <person name="Ezawa T."/>
            <person name="Yamaguchi K."/>
            <person name="Bino T."/>
            <person name="Nishimoto Y."/>
            <person name="Shigenobu S."/>
            <person name="Kawaguchi M."/>
        </authorList>
    </citation>
    <scope>NUCLEOTIDE SEQUENCE</scope>
    <source>
        <strain evidence="2">HR1</strain>
    </source>
</reference>
<accession>A0A2Z6RSU2</accession>
<dbReference type="EMBL" id="BEXD01004059">
    <property type="protein sequence ID" value="GBC06218.1"/>
    <property type="molecule type" value="Genomic_DNA"/>
</dbReference>